<evidence type="ECO:0000313" key="13">
    <source>
        <dbReference type="RefSeq" id="XP_013086509.2"/>
    </source>
</evidence>
<dbReference type="InterPro" id="IPR036038">
    <property type="entry name" value="Aminotransferase-like"/>
</dbReference>
<dbReference type="GO" id="GO:0004084">
    <property type="term" value="F:branched-chain-amino-acid transaminase activity"/>
    <property type="evidence" value="ECO:0007669"/>
    <property type="project" value="UniProtKB-EC"/>
</dbReference>
<protein>
    <recommendedName>
        <fullName evidence="11">Branched-chain-amino-acid aminotransferase</fullName>
        <ecNumber evidence="11">2.6.1.42</ecNumber>
    </recommendedName>
</protein>
<dbReference type="PANTHER" id="PTHR11825:SF44">
    <property type="entry name" value="BRANCHED-CHAIN-AMINO-ACID AMINOTRANSFERASE"/>
    <property type="match status" value="1"/>
</dbReference>
<dbReference type="EC" id="2.6.1.42" evidence="11"/>
<keyword evidence="3 11" id="KW-0032">Aminotransferase</keyword>
<dbReference type="Pfam" id="PF01063">
    <property type="entry name" value="Aminotran_4"/>
    <property type="match status" value="1"/>
</dbReference>
<dbReference type="RefSeq" id="XP_055899846.1">
    <property type="nucleotide sequence ID" value="XM_056043871.1"/>
</dbReference>
<evidence type="ECO:0000256" key="1">
    <source>
        <dbReference type="ARBA" id="ARBA00001933"/>
    </source>
</evidence>
<accession>A0A9U8EG93</accession>
<evidence type="ECO:0000256" key="9">
    <source>
        <dbReference type="RuleBase" id="RU004106"/>
    </source>
</evidence>
<sequence>MALLQQLTRQVHFKCIRSLSSLRYEDLQITLTSSPSSKPDDSKLKFGAHTADHMLEVDWSAQYGWGVPQIKPVAPLQIHPAAKVLHYAAELFEGMKAYRCVDGKIRMFRPTENMKRMGKTAQRSALPDFDQAEFLKCIKKLISIDHEWVPQSKNCSLYVRPTFIGTEPALGVTASNMAKLFVITGPVGPYFPTGLKPVSLLADPKYVRAWPGGCGGYKMGSNYAPTVAIQSQAVNKYGCQQVLWLYGEDHQMTEVGTMNLFVYWVNEQGEEELITPPLETGLILPGVTRKSLLELSREWNEFKVSEQTMTMKSFIKALNEGRVKEVFGAGTACVVCPVSKILYLDQELLIKTDTENSLTQRFFSEITDIHYYRKPHPWMEAIDEDVEETNLMTECHSVSIFVYLDNFFLNICDDGPETVCC</sequence>
<organism evidence="12 13">
    <name type="scientific">Biomphalaria glabrata</name>
    <name type="common">Bloodfluke planorb</name>
    <name type="synonym">Freshwater snail</name>
    <dbReference type="NCBI Taxonomy" id="6526"/>
    <lineage>
        <taxon>Eukaryota</taxon>
        <taxon>Metazoa</taxon>
        <taxon>Spiralia</taxon>
        <taxon>Lophotrochozoa</taxon>
        <taxon>Mollusca</taxon>
        <taxon>Gastropoda</taxon>
        <taxon>Heterobranchia</taxon>
        <taxon>Euthyneura</taxon>
        <taxon>Panpulmonata</taxon>
        <taxon>Hygrophila</taxon>
        <taxon>Lymnaeoidea</taxon>
        <taxon>Planorbidae</taxon>
        <taxon>Biomphalaria</taxon>
    </lineage>
</organism>
<gene>
    <name evidence="13 14 15" type="primary">LOC106071031</name>
</gene>
<dbReference type="GO" id="GO:0005739">
    <property type="term" value="C:mitochondrion"/>
    <property type="evidence" value="ECO:0007669"/>
    <property type="project" value="TreeGrafter"/>
</dbReference>
<dbReference type="InterPro" id="IPR043131">
    <property type="entry name" value="BCAT-like_N"/>
</dbReference>
<dbReference type="OrthoDB" id="1732691at2759"/>
<keyword evidence="4 11" id="KW-0028">Amino-acid biosynthesis</keyword>
<dbReference type="AlphaFoldDB" id="A0A9U8EG93"/>
<dbReference type="SUPFAM" id="SSF56752">
    <property type="entry name" value="D-aminoacid aminotransferase-like PLP-dependent enzymes"/>
    <property type="match status" value="1"/>
</dbReference>
<dbReference type="KEGG" id="bgt:106071031"/>
<dbReference type="Proteomes" id="UP001165740">
    <property type="component" value="Chromosome 10"/>
</dbReference>
<dbReference type="Gene3D" id="3.30.470.10">
    <property type="match status" value="1"/>
</dbReference>
<dbReference type="OMA" id="TDFRFIA"/>
<dbReference type="InterPro" id="IPR005786">
    <property type="entry name" value="B_amino_transII"/>
</dbReference>
<keyword evidence="12" id="KW-1185">Reference proteome</keyword>
<feature type="modified residue" description="N6-(pyridoxal phosphate)lysine" evidence="8">
    <location>
        <position position="218"/>
    </location>
</feature>
<evidence type="ECO:0000256" key="6">
    <source>
        <dbReference type="ARBA" id="ARBA00022898"/>
    </source>
</evidence>
<comment type="catalytic activity">
    <reaction evidence="11">
        <text>L-leucine + 2-oxoglutarate = 4-methyl-2-oxopentanoate + L-glutamate</text>
        <dbReference type="Rhea" id="RHEA:18321"/>
        <dbReference type="ChEBI" id="CHEBI:16810"/>
        <dbReference type="ChEBI" id="CHEBI:17865"/>
        <dbReference type="ChEBI" id="CHEBI:29985"/>
        <dbReference type="ChEBI" id="CHEBI:57427"/>
        <dbReference type="EC" id="2.6.1.42"/>
    </reaction>
</comment>
<comment type="catalytic activity">
    <reaction evidence="11">
        <text>L-isoleucine + 2-oxoglutarate = (S)-3-methyl-2-oxopentanoate + L-glutamate</text>
        <dbReference type="Rhea" id="RHEA:24801"/>
        <dbReference type="ChEBI" id="CHEBI:16810"/>
        <dbReference type="ChEBI" id="CHEBI:29985"/>
        <dbReference type="ChEBI" id="CHEBI:35146"/>
        <dbReference type="ChEBI" id="CHEBI:58045"/>
        <dbReference type="EC" id="2.6.1.42"/>
    </reaction>
</comment>
<comment type="cofactor">
    <cofactor evidence="1 10">
        <name>pyridoxal 5'-phosphate</name>
        <dbReference type="ChEBI" id="CHEBI:597326"/>
    </cofactor>
</comment>
<dbReference type="PIRSF" id="PIRSF006468">
    <property type="entry name" value="BCAT1"/>
    <property type="match status" value="1"/>
</dbReference>
<evidence type="ECO:0000313" key="14">
    <source>
        <dbReference type="RefSeq" id="XP_055899845.1"/>
    </source>
</evidence>
<dbReference type="InterPro" id="IPR033939">
    <property type="entry name" value="BCAT_family"/>
</dbReference>
<comment type="similarity">
    <text evidence="2 9">Belongs to the class-IV pyridoxal-phosphate-dependent aminotransferase family.</text>
</comment>
<reference evidence="13 14" key="1">
    <citation type="submission" date="2025-04" db="UniProtKB">
        <authorList>
            <consortium name="RefSeq"/>
        </authorList>
    </citation>
    <scope>IDENTIFICATION</scope>
</reference>
<dbReference type="NCBIfam" id="TIGR01123">
    <property type="entry name" value="ilvE_II"/>
    <property type="match status" value="1"/>
</dbReference>
<keyword evidence="5 11" id="KW-0808">Transferase</keyword>
<dbReference type="GO" id="GO:0009099">
    <property type="term" value="P:L-valine biosynthetic process"/>
    <property type="evidence" value="ECO:0007669"/>
    <property type="project" value="TreeGrafter"/>
</dbReference>
<evidence type="ECO:0000256" key="11">
    <source>
        <dbReference type="RuleBase" id="RU004517"/>
    </source>
</evidence>
<dbReference type="InterPro" id="IPR043132">
    <property type="entry name" value="BCAT-like_C"/>
</dbReference>
<evidence type="ECO:0000256" key="8">
    <source>
        <dbReference type="PIRSR" id="PIRSR006468-1"/>
    </source>
</evidence>
<proteinExistence type="inferred from homology"/>
<dbReference type="GeneID" id="106071031"/>
<dbReference type="PANTHER" id="PTHR11825">
    <property type="entry name" value="SUBGROUP IIII AMINOTRANSFERASE"/>
    <property type="match status" value="1"/>
</dbReference>
<dbReference type="PROSITE" id="PS00770">
    <property type="entry name" value="AA_TRANSFER_CLASS_4"/>
    <property type="match status" value="1"/>
</dbReference>
<evidence type="ECO:0000313" key="15">
    <source>
        <dbReference type="RefSeq" id="XP_055899846.1"/>
    </source>
</evidence>
<dbReference type="FunFam" id="3.20.10.10:FF:000004">
    <property type="entry name" value="Branched-chain-amino-acid aminotransferase"/>
    <property type="match status" value="1"/>
</dbReference>
<keyword evidence="6 10" id="KW-0663">Pyridoxal phosphate</keyword>
<dbReference type="FunFam" id="3.30.470.10:FF:000002">
    <property type="entry name" value="Branched-chain-amino-acid aminotransferase"/>
    <property type="match status" value="1"/>
</dbReference>
<evidence type="ECO:0000256" key="10">
    <source>
        <dbReference type="RuleBase" id="RU004516"/>
    </source>
</evidence>
<comment type="catalytic activity">
    <reaction evidence="11">
        <text>L-valine + 2-oxoglutarate = 3-methyl-2-oxobutanoate + L-glutamate</text>
        <dbReference type="Rhea" id="RHEA:24813"/>
        <dbReference type="ChEBI" id="CHEBI:11851"/>
        <dbReference type="ChEBI" id="CHEBI:16810"/>
        <dbReference type="ChEBI" id="CHEBI:29985"/>
        <dbReference type="ChEBI" id="CHEBI:57762"/>
        <dbReference type="EC" id="2.6.1.42"/>
    </reaction>
</comment>
<dbReference type="GO" id="GO:0009098">
    <property type="term" value="P:L-leucine biosynthetic process"/>
    <property type="evidence" value="ECO:0007669"/>
    <property type="project" value="TreeGrafter"/>
</dbReference>
<evidence type="ECO:0000256" key="4">
    <source>
        <dbReference type="ARBA" id="ARBA00022605"/>
    </source>
</evidence>
<evidence type="ECO:0000256" key="2">
    <source>
        <dbReference type="ARBA" id="ARBA00009320"/>
    </source>
</evidence>
<evidence type="ECO:0000256" key="5">
    <source>
        <dbReference type="ARBA" id="ARBA00022679"/>
    </source>
</evidence>
<dbReference type="RefSeq" id="XP_013086509.2">
    <property type="nucleotide sequence ID" value="XM_013231055.2"/>
</dbReference>
<dbReference type="InterPro" id="IPR001544">
    <property type="entry name" value="Aminotrans_IV"/>
</dbReference>
<evidence type="ECO:0000256" key="7">
    <source>
        <dbReference type="ARBA" id="ARBA00023304"/>
    </source>
</evidence>
<keyword evidence="7 11" id="KW-0100">Branched-chain amino acid biosynthesis</keyword>
<dbReference type="CDD" id="cd01557">
    <property type="entry name" value="BCAT_beta_family"/>
    <property type="match status" value="1"/>
</dbReference>
<dbReference type="NCBIfam" id="NF009897">
    <property type="entry name" value="PRK13357.1"/>
    <property type="match status" value="1"/>
</dbReference>
<evidence type="ECO:0000256" key="3">
    <source>
        <dbReference type="ARBA" id="ARBA00022576"/>
    </source>
</evidence>
<evidence type="ECO:0000313" key="12">
    <source>
        <dbReference type="Proteomes" id="UP001165740"/>
    </source>
</evidence>
<name>A0A9U8EG93_BIOGL</name>
<dbReference type="Gene3D" id="3.20.10.10">
    <property type="entry name" value="D-amino Acid Aminotransferase, subunit A, domain 2"/>
    <property type="match status" value="1"/>
</dbReference>
<dbReference type="InterPro" id="IPR018300">
    <property type="entry name" value="Aminotrans_IV_CS"/>
</dbReference>
<dbReference type="RefSeq" id="XP_055899845.1">
    <property type="nucleotide sequence ID" value="XM_056043870.1"/>
</dbReference>